<comment type="caution">
    <text evidence="1">The sequence shown here is derived from an EMBL/GenBank/DDBJ whole genome shotgun (WGS) entry which is preliminary data.</text>
</comment>
<sequence>MLACGTPDAVDGYQQAKQAAARAVLEAKIRVWEEFGEAMEGGLSVGLEEILANRLVFQACPPGGGLGKDPGHAGDYVSQLAPWKSWRKSWGNDHQCGLQLGVEQFTSKSESK</sequence>
<organism evidence="1 2">
    <name type="scientific">Scortum barcoo</name>
    <name type="common">barcoo grunter</name>
    <dbReference type="NCBI Taxonomy" id="214431"/>
    <lineage>
        <taxon>Eukaryota</taxon>
        <taxon>Metazoa</taxon>
        <taxon>Chordata</taxon>
        <taxon>Craniata</taxon>
        <taxon>Vertebrata</taxon>
        <taxon>Euteleostomi</taxon>
        <taxon>Actinopterygii</taxon>
        <taxon>Neopterygii</taxon>
        <taxon>Teleostei</taxon>
        <taxon>Neoteleostei</taxon>
        <taxon>Acanthomorphata</taxon>
        <taxon>Eupercaria</taxon>
        <taxon>Centrarchiformes</taxon>
        <taxon>Terapontoidei</taxon>
        <taxon>Terapontidae</taxon>
        <taxon>Scortum</taxon>
    </lineage>
</organism>
<protein>
    <submittedName>
        <fullName evidence="1">Uncharacterized protein</fullName>
    </submittedName>
</protein>
<accession>A0ACB8WIM1</accession>
<dbReference type="Proteomes" id="UP000831701">
    <property type="component" value="Chromosome 9"/>
</dbReference>
<feature type="non-terminal residue" evidence="1">
    <location>
        <position position="112"/>
    </location>
</feature>
<dbReference type="EMBL" id="CM041539">
    <property type="protein sequence ID" value="KAI3367925.1"/>
    <property type="molecule type" value="Genomic_DNA"/>
</dbReference>
<name>A0ACB8WIM1_9TELE</name>
<keyword evidence="2" id="KW-1185">Reference proteome</keyword>
<evidence type="ECO:0000313" key="2">
    <source>
        <dbReference type="Proteomes" id="UP000831701"/>
    </source>
</evidence>
<reference evidence="1" key="1">
    <citation type="submission" date="2022-04" db="EMBL/GenBank/DDBJ databases">
        <title>Jade perch genome.</title>
        <authorList>
            <person name="Chao B."/>
        </authorList>
    </citation>
    <scope>NUCLEOTIDE SEQUENCE</scope>
    <source>
        <strain evidence="1">CB-2022</strain>
    </source>
</reference>
<evidence type="ECO:0000313" key="1">
    <source>
        <dbReference type="EMBL" id="KAI3367925.1"/>
    </source>
</evidence>
<gene>
    <name evidence="1" type="ORF">L3Q82_026752</name>
</gene>
<proteinExistence type="predicted"/>